<evidence type="ECO:0000256" key="7">
    <source>
        <dbReference type="ARBA" id="ARBA00022840"/>
    </source>
</evidence>
<feature type="binding site" evidence="9">
    <location>
        <begin position="30"/>
        <end position="37"/>
    </location>
    <ligand>
        <name>ATP</name>
        <dbReference type="ChEBI" id="CHEBI:30616"/>
    </ligand>
</feature>
<comment type="function">
    <text evidence="9 10">The RecF protein is involved in DNA metabolism; it is required for DNA replication and normal SOS inducibility. RecF binds preferentially to single-stranded, linear DNA. It also seems to bind ATP.</text>
</comment>
<evidence type="ECO:0000256" key="1">
    <source>
        <dbReference type="ARBA" id="ARBA00004496"/>
    </source>
</evidence>
<sequence>MSIEQLNFQGLRNLAPVTMAPCARINVISGLNGSGKTSLLEGIHILGMGRSFRTRQLKHVIQQNVAQMTLFARLAGEPPATLGVRRMRDQRELELRFKGSKNTRLAELAEALPLQLINPDAFRLLEGSPAGRREFLDWGVFHVKHDFLTLWKRARRALKHRNALLRRGRIAPYELDVWEHELASSGELMDQKRREWFTAFLPVFEETLSALLPINGLTLHYARGWDKKRDLADVLTSSRLTDQQMGFTQQGPQRADLRIKIHKQPAIELLSRGQQKLVVSALKLAQGRFLESTVNRHCVYLIDDLPAELDEKHRQRFCELLETMQCQAFITSVEPAALSNQWHSGTEVQMFHVKHNEQEEALVGESLSALSQLVRNSAP</sequence>
<evidence type="ECO:0000256" key="8">
    <source>
        <dbReference type="ARBA" id="ARBA00023125"/>
    </source>
</evidence>
<comment type="similarity">
    <text evidence="2 9 10">Belongs to the RecF family.</text>
</comment>
<evidence type="ECO:0000256" key="4">
    <source>
        <dbReference type="ARBA" id="ARBA00022490"/>
    </source>
</evidence>
<comment type="caution">
    <text evidence="12">The sequence shown here is derived from an EMBL/GenBank/DDBJ whole genome shotgun (WGS) entry which is preliminary data.</text>
</comment>
<dbReference type="InterPro" id="IPR018078">
    <property type="entry name" value="DNA-binding_RecF_CS"/>
</dbReference>
<keyword evidence="6 9" id="KW-0547">Nucleotide-binding</keyword>
<evidence type="ECO:0000313" key="13">
    <source>
        <dbReference type="Proteomes" id="UP001254564"/>
    </source>
</evidence>
<gene>
    <name evidence="9 12" type="primary">recF</name>
    <name evidence="12" type="ORF">QC823_07885</name>
</gene>
<dbReference type="Gene3D" id="3.40.50.300">
    <property type="entry name" value="P-loop containing nucleotide triphosphate hydrolases"/>
    <property type="match status" value="1"/>
</dbReference>
<evidence type="ECO:0000313" key="12">
    <source>
        <dbReference type="EMBL" id="MDR5898908.1"/>
    </source>
</evidence>
<dbReference type="PROSITE" id="PS00617">
    <property type="entry name" value="RECF_1"/>
    <property type="match status" value="1"/>
</dbReference>
<evidence type="ECO:0000256" key="2">
    <source>
        <dbReference type="ARBA" id="ARBA00008016"/>
    </source>
</evidence>
<evidence type="ECO:0000256" key="10">
    <source>
        <dbReference type="RuleBase" id="RU000578"/>
    </source>
</evidence>
<keyword evidence="4 9" id="KW-0963">Cytoplasm</keyword>
<dbReference type="PANTHER" id="PTHR32182">
    <property type="entry name" value="DNA REPLICATION AND REPAIR PROTEIN RECF"/>
    <property type="match status" value="1"/>
</dbReference>
<dbReference type="Pfam" id="PF02463">
    <property type="entry name" value="SMC_N"/>
    <property type="match status" value="1"/>
</dbReference>
<dbReference type="Gene3D" id="1.20.1050.90">
    <property type="entry name" value="RecF/RecN/SMC, N-terminal domain"/>
    <property type="match status" value="1"/>
</dbReference>
<feature type="domain" description="RecF/RecN/SMC N-terminal" evidence="11">
    <location>
        <begin position="3"/>
        <end position="343"/>
    </location>
</feature>
<dbReference type="PANTHER" id="PTHR32182:SF0">
    <property type="entry name" value="DNA REPLICATION AND REPAIR PROTEIN RECF"/>
    <property type="match status" value="1"/>
</dbReference>
<dbReference type="InterPro" id="IPR001238">
    <property type="entry name" value="DNA-binding_RecF"/>
</dbReference>
<reference evidence="12 13" key="1">
    <citation type="submission" date="2023-04" db="EMBL/GenBank/DDBJ databases">
        <title>A long-awaited taxogenomic arrangement of the family Halomonadaceae.</title>
        <authorList>
            <person name="De La Haba R."/>
            <person name="Chuvochina M."/>
            <person name="Wittouck S."/>
            <person name="Arahal D.R."/>
            <person name="Sanchez-Porro C."/>
            <person name="Hugenholtz P."/>
            <person name="Ventosa A."/>
        </authorList>
    </citation>
    <scope>NUCLEOTIDE SEQUENCE [LARGE SCALE GENOMIC DNA]</scope>
    <source>
        <strain evidence="12 13">DSM 21020</strain>
    </source>
</reference>
<proteinExistence type="inferred from homology"/>
<accession>A0ABU1H3M7</accession>
<keyword evidence="7 9" id="KW-0067">ATP-binding</keyword>
<evidence type="ECO:0000256" key="5">
    <source>
        <dbReference type="ARBA" id="ARBA00022705"/>
    </source>
</evidence>
<dbReference type="NCBIfam" id="TIGR00611">
    <property type="entry name" value="recf"/>
    <property type="match status" value="1"/>
</dbReference>
<keyword evidence="5 9" id="KW-0235">DNA replication</keyword>
<dbReference type="HAMAP" id="MF_00365">
    <property type="entry name" value="RecF"/>
    <property type="match status" value="1"/>
</dbReference>
<organism evidence="12 13">
    <name type="scientific">Vreelandella vilamensis</name>
    <dbReference type="NCBI Taxonomy" id="531309"/>
    <lineage>
        <taxon>Bacteria</taxon>
        <taxon>Pseudomonadati</taxon>
        <taxon>Pseudomonadota</taxon>
        <taxon>Gammaproteobacteria</taxon>
        <taxon>Oceanospirillales</taxon>
        <taxon>Halomonadaceae</taxon>
        <taxon>Vreelandella</taxon>
    </lineage>
</organism>
<dbReference type="EMBL" id="JARWAN010000010">
    <property type="protein sequence ID" value="MDR5898908.1"/>
    <property type="molecule type" value="Genomic_DNA"/>
</dbReference>
<evidence type="ECO:0000259" key="11">
    <source>
        <dbReference type="Pfam" id="PF02463"/>
    </source>
</evidence>
<keyword evidence="9 10" id="KW-0742">SOS response</keyword>
<evidence type="ECO:0000256" key="6">
    <source>
        <dbReference type="ARBA" id="ARBA00022741"/>
    </source>
</evidence>
<keyword evidence="9 10" id="KW-0227">DNA damage</keyword>
<dbReference type="SUPFAM" id="SSF52540">
    <property type="entry name" value="P-loop containing nucleoside triphosphate hydrolases"/>
    <property type="match status" value="1"/>
</dbReference>
<protein>
    <recommendedName>
        <fullName evidence="3 9">DNA replication and repair protein RecF</fullName>
    </recommendedName>
</protein>
<evidence type="ECO:0000256" key="9">
    <source>
        <dbReference type="HAMAP-Rule" id="MF_00365"/>
    </source>
</evidence>
<dbReference type="InterPro" id="IPR003395">
    <property type="entry name" value="RecF/RecN/SMC_N"/>
</dbReference>
<name>A0ABU1H3M7_9GAMM</name>
<dbReference type="PROSITE" id="PS00618">
    <property type="entry name" value="RECF_2"/>
    <property type="match status" value="1"/>
</dbReference>
<comment type="subcellular location">
    <subcellularLocation>
        <location evidence="1 9 10">Cytoplasm</location>
    </subcellularLocation>
</comment>
<keyword evidence="9 10" id="KW-0234">DNA repair</keyword>
<dbReference type="Proteomes" id="UP001254564">
    <property type="component" value="Unassembled WGS sequence"/>
</dbReference>
<dbReference type="RefSeq" id="WP_309655865.1">
    <property type="nucleotide sequence ID" value="NZ_JARWAN010000010.1"/>
</dbReference>
<keyword evidence="13" id="KW-1185">Reference proteome</keyword>
<evidence type="ECO:0000256" key="3">
    <source>
        <dbReference type="ARBA" id="ARBA00020170"/>
    </source>
</evidence>
<dbReference type="InterPro" id="IPR042174">
    <property type="entry name" value="RecF_2"/>
</dbReference>
<dbReference type="InterPro" id="IPR027417">
    <property type="entry name" value="P-loop_NTPase"/>
</dbReference>
<keyword evidence="8 9" id="KW-0238">DNA-binding</keyword>